<dbReference type="Pfam" id="PF08281">
    <property type="entry name" value="Sigma70_r4_2"/>
    <property type="match status" value="1"/>
</dbReference>
<dbReference type="InterPro" id="IPR013325">
    <property type="entry name" value="RNA_pol_sigma_r2"/>
</dbReference>
<keyword evidence="2" id="KW-0805">Transcription regulation</keyword>
<dbReference type="SUPFAM" id="SSF88946">
    <property type="entry name" value="Sigma2 domain of RNA polymerase sigma factors"/>
    <property type="match status" value="1"/>
</dbReference>
<evidence type="ECO:0000256" key="4">
    <source>
        <dbReference type="ARBA" id="ARBA00023163"/>
    </source>
</evidence>
<dbReference type="InterPro" id="IPR039425">
    <property type="entry name" value="RNA_pol_sigma-70-like"/>
</dbReference>
<dbReference type="InterPro" id="IPR036388">
    <property type="entry name" value="WH-like_DNA-bd_sf"/>
</dbReference>
<accession>A0ABY5PJU1</accession>
<evidence type="ECO:0000259" key="7">
    <source>
        <dbReference type="Pfam" id="PF08281"/>
    </source>
</evidence>
<evidence type="ECO:0000313" key="9">
    <source>
        <dbReference type="Proteomes" id="UP001058860"/>
    </source>
</evidence>
<dbReference type="InterPro" id="IPR013249">
    <property type="entry name" value="RNA_pol_sigma70_r4_t2"/>
</dbReference>
<dbReference type="EMBL" id="CP088295">
    <property type="protein sequence ID" value="UUY04830.1"/>
    <property type="molecule type" value="Genomic_DNA"/>
</dbReference>
<feature type="region of interest" description="Disordered" evidence="5">
    <location>
        <begin position="76"/>
        <end position="95"/>
    </location>
</feature>
<dbReference type="Gene3D" id="1.10.10.10">
    <property type="entry name" value="Winged helix-like DNA-binding domain superfamily/Winged helix DNA-binding domain"/>
    <property type="match status" value="1"/>
</dbReference>
<organism evidence="8 9">
    <name type="scientific">Svornostia abyssi</name>
    <dbReference type="NCBI Taxonomy" id="2898438"/>
    <lineage>
        <taxon>Bacteria</taxon>
        <taxon>Bacillati</taxon>
        <taxon>Actinomycetota</taxon>
        <taxon>Thermoleophilia</taxon>
        <taxon>Solirubrobacterales</taxon>
        <taxon>Baekduiaceae</taxon>
        <taxon>Svornostia</taxon>
    </lineage>
</organism>
<name>A0ABY5PJU1_9ACTN</name>
<dbReference type="InterPro" id="IPR013324">
    <property type="entry name" value="RNA_pol_sigma_r3/r4-like"/>
</dbReference>
<evidence type="ECO:0000256" key="1">
    <source>
        <dbReference type="ARBA" id="ARBA00010641"/>
    </source>
</evidence>
<dbReference type="Gene3D" id="1.10.1740.10">
    <property type="match status" value="1"/>
</dbReference>
<comment type="similarity">
    <text evidence="1">Belongs to the sigma-70 factor family. ECF subfamily.</text>
</comment>
<dbReference type="Proteomes" id="UP001058860">
    <property type="component" value="Chromosome"/>
</dbReference>
<dbReference type="RefSeq" id="WP_353865310.1">
    <property type="nucleotide sequence ID" value="NZ_CP088295.1"/>
</dbReference>
<dbReference type="InterPro" id="IPR014284">
    <property type="entry name" value="RNA_pol_sigma-70_dom"/>
</dbReference>
<keyword evidence="3" id="KW-0731">Sigma factor</keyword>
<feature type="domain" description="RNA polymerase sigma-70 region 2" evidence="6">
    <location>
        <begin position="12"/>
        <end position="76"/>
    </location>
</feature>
<keyword evidence="4" id="KW-0804">Transcription</keyword>
<protein>
    <submittedName>
        <fullName evidence="8">RNA polymerase sigma factor</fullName>
    </submittedName>
</protein>
<dbReference type="Pfam" id="PF04542">
    <property type="entry name" value="Sigma70_r2"/>
    <property type="match status" value="1"/>
</dbReference>
<proteinExistence type="inferred from homology"/>
<evidence type="ECO:0000256" key="5">
    <source>
        <dbReference type="SAM" id="MobiDB-lite"/>
    </source>
</evidence>
<keyword evidence="9" id="KW-1185">Reference proteome</keyword>
<gene>
    <name evidence="8" type="ORF">LRS13_04685</name>
</gene>
<dbReference type="PANTHER" id="PTHR43133">
    <property type="entry name" value="RNA POLYMERASE ECF-TYPE SIGMA FACTO"/>
    <property type="match status" value="1"/>
</dbReference>
<dbReference type="InterPro" id="IPR007627">
    <property type="entry name" value="RNA_pol_sigma70_r2"/>
</dbReference>
<feature type="domain" description="RNA polymerase sigma factor 70 region 4 type 2" evidence="7">
    <location>
        <begin position="105"/>
        <end position="152"/>
    </location>
</feature>
<dbReference type="PANTHER" id="PTHR43133:SF25">
    <property type="entry name" value="RNA POLYMERASE SIGMA FACTOR RFAY-RELATED"/>
    <property type="match status" value="1"/>
</dbReference>
<dbReference type="NCBIfam" id="TIGR02937">
    <property type="entry name" value="sigma70-ECF"/>
    <property type="match status" value="1"/>
</dbReference>
<sequence length="176" mass="19226">MVPDLRPEALGDHVDRLYRAAWALCGNREDAEDLVQETYAKVLAKPRWLDQDDELAYLLRTLRNVFISSLRTKDRRPQTVGMDAEEEDRLRSDAPSTAEVVSSREVFTAISELPEEFRDVVVAVDVAGLSYAEAADALKIKQGTVMSRLSRGAGTVGGSADVSGAGLDAEMLDRGA</sequence>
<dbReference type="SUPFAM" id="SSF88659">
    <property type="entry name" value="Sigma3 and sigma4 domains of RNA polymerase sigma factors"/>
    <property type="match status" value="1"/>
</dbReference>
<evidence type="ECO:0000256" key="3">
    <source>
        <dbReference type="ARBA" id="ARBA00023082"/>
    </source>
</evidence>
<evidence type="ECO:0000256" key="2">
    <source>
        <dbReference type="ARBA" id="ARBA00023015"/>
    </source>
</evidence>
<evidence type="ECO:0000313" key="8">
    <source>
        <dbReference type="EMBL" id="UUY04830.1"/>
    </source>
</evidence>
<reference evidence="9" key="1">
    <citation type="submission" date="2021-11" db="EMBL/GenBank/DDBJ databases">
        <title>Cultivation dependent microbiological survey of springs from the worlds oldest radium mine currently devoted to the extraction of radon-saturated water.</title>
        <authorList>
            <person name="Kapinusova G."/>
            <person name="Smrhova T."/>
            <person name="Strejcek M."/>
            <person name="Suman J."/>
            <person name="Jani K."/>
            <person name="Pajer P."/>
            <person name="Uhlik O."/>
        </authorList>
    </citation>
    <scope>NUCLEOTIDE SEQUENCE [LARGE SCALE GENOMIC DNA]</scope>
    <source>
        <strain evidence="9">J379</strain>
    </source>
</reference>
<evidence type="ECO:0000259" key="6">
    <source>
        <dbReference type="Pfam" id="PF04542"/>
    </source>
</evidence>